<feature type="chain" id="PRO_5038141886" evidence="2">
    <location>
        <begin position="19"/>
        <end position="1018"/>
    </location>
</feature>
<evidence type="ECO:0000256" key="1">
    <source>
        <dbReference type="SAM" id="Phobius"/>
    </source>
</evidence>
<accession>A0A949UVP3</accession>
<dbReference type="InterPro" id="IPR032876">
    <property type="entry name" value="J_dom"/>
</dbReference>
<gene>
    <name evidence="4" type="ORF">KUG47_12185</name>
</gene>
<proteinExistence type="predicted"/>
<evidence type="ECO:0000313" key="4">
    <source>
        <dbReference type="EMBL" id="MBV2144253.1"/>
    </source>
</evidence>
<evidence type="ECO:0000256" key="2">
    <source>
        <dbReference type="SAM" id="SignalP"/>
    </source>
</evidence>
<sequence>MKYLLVILFTLLASPAAAVPVAIVVGALGSAASWLFGGTVLANIVLGGLLVAAKYALTSIFQQTPKSTASATETKYGENLVREVGLGVFGTMGHHIYRNAFDKGNHIVQDVFKLSDFRCLELLRVQMDGEWKGLSPDQQGDEGRIYGQRVLNVKDGGQVFVRFYHGTIDQAADPALIAYANPVGRWTSAHRGAGLCYAIVTTITDVDNITSVPNLMFEVRGAPLYDPRKDTTVGGSGSHRWSDQSTWEFSDNPAVMMYNLERGIYIGSEKIVGRGVAASRLPLSEWFTAMNICDEIMPDTSKRYTAALIASSGDGVTHETNMTPLREACAGSWIEGVLGEYPIAGANQAVVATITDDDIAWEKSFQLSLTRTRTELVNTVAGTFVNPEMFYETTSLTTRIDADALAQDRERLASKVDYTAVTDHRVGDRLADIAIRASRYQANGSFTVHPKFLALQVGQWVSWQSDRYNRTIKFQVHSKSLGALGGDGVRDVSISWQEVGDGIFDPTAYATNPPVITPNGQPDYLAEVQNFNAIPNLVIGDTGEENVGIRLFWDEVEDGTVEGVDIQYWPDNDPSQVFSAYVTRDVTVFQIVNGLTNLSEWWVRTRLRVAAGTRPVVWSAATMVTTLDARGDQNPIDYEGLAEDLKGYLGWIGPQVRELIRQAEEQATLTADNHDSSYMDRQSIRLEITSTFGTAQASWQEDIYVATGPNSAIGQQLTRINAELWDNTGSSIVQLLQVRVEGVEDEVTAQADVITLLNSTVNDVSANATFRMGTNVAPSGWNSRIGMEVRGGTEEAFKNAGLFLDVNNTQARIALMAEQIVFSNGTEYFKPFVIVNNVMYGEGFVMDWAKIRNVQITTAQIANAAITSAKIGDLQVKTSNLDFNQVTQDYENSAAYPTSGIISANEWTTLVSVSTDNPQANTALAEARSNLNVTTSGPSTNSRASVRFINLTTGNVLAETTITGGSYTVTISGMFIDRSSIVGNNTYAIQAIAIPFAGGGVPNYAGGSGLIRYLLWKR</sequence>
<dbReference type="EMBL" id="JAHRVA010000005">
    <property type="protein sequence ID" value="MBV2144253.1"/>
    <property type="molecule type" value="Genomic_DNA"/>
</dbReference>
<feature type="domain" description="Tip attachment protein J" evidence="3">
    <location>
        <begin position="323"/>
        <end position="469"/>
    </location>
</feature>
<dbReference type="Pfam" id="PF13550">
    <property type="entry name" value="Phage-tail_3"/>
    <property type="match status" value="1"/>
</dbReference>
<organism evidence="4 5">
    <name type="scientific">Falsochrobactrum tianjinense</name>
    <dbReference type="NCBI Taxonomy" id="2706015"/>
    <lineage>
        <taxon>Bacteria</taxon>
        <taxon>Pseudomonadati</taxon>
        <taxon>Pseudomonadota</taxon>
        <taxon>Alphaproteobacteria</taxon>
        <taxon>Hyphomicrobiales</taxon>
        <taxon>Brucellaceae</taxon>
        <taxon>Falsochrobactrum</taxon>
    </lineage>
</organism>
<keyword evidence="1" id="KW-0812">Transmembrane</keyword>
<dbReference type="Proteomes" id="UP000752297">
    <property type="component" value="Unassembled WGS sequence"/>
</dbReference>
<evidence type="ECO:0000259" key="3">
    <source>
        <dbReference type="Pfam" id="PF13550"/>
    </source>
</evidence>
<keyword evidence="5" id="KW-1185">Reference proteome</keyword>
<evidence type="ECO:0000313" key="5">
    <source>
        <dbReference type="Proteomes" id="UP000752297"/>
    </source>
</evidence>
<feature type="transmembrane region" description="Helical" evidence="1">
    <location>
        <begin position="34"/>
        <end position="57"/>
    </location>
</feature>
<keyword evidence="1" id="KW-1133">Transmembrane helix</keyword>
<protein>
    <submittedName>
        <fullName evidence="4">Phage tail protein</fullName>
    </submittedName>
</protein>
<reference evidence="4 5" key="1">
    <citation type="submission" date="2021-06" db="EMBL/GenBank/DDBJ databases">
        <title>Falsochrobactrum tianjin sp.nov., a new petroleum-degrading bacteria isolated from oily soils.</title>
        <authorList>
            <person name="Chen G."/>
            <person name="Chen H."/>
            <person name="Tian J."/>
            <person name="Qing J."/>
            <person name="Zhong L."/>
            <person name="Ma W."/>
            <person name="Song Y."/>
            <person name="Cui X."/>
            <person name="Yan B."/>
        </authorList>
    </citation>
    <scope>NUCLEOTIDE SEQUENCE [LARGE SCALE GENOMIC DNA]</scope>
    <source>
        <strain evidence="4 5">TDYN1</strain>
    </source>
</reference>
<dbReference type="AlphaFoldDB" id="A0A949UVP3"/>
<keyword evidence="2" id="KW-0732">Signal</keyword>
<name>A0A949UVP3_9HYPH</name>
<keyword evidence="1" id="KW-0472">Membrane</keyword>
<feature type="signal peptide" evidence="2">
    <location>
        <begin position="1"/>
        <end position="18"/>
    </location>
</feature>
<comment type="caution">
    <text evidence="4">The sequence shown here is derived from an EMBL/GenBank/DDBJ whole genome shotgun (WGS) entry which is preliminary data.</text>
</comment>
<dbReference type="RefSeq" id="WP_217678254.1">
    <property type="nucleotide sequence ID" value="NZ_JAHRVA010000005.1"/>
</dbReference>